<keyword evidence="2" id="KW-1185">Reference proteome</keyword>
<evidence type="ECO:0000313" key="2">
    <source>
        <dbReference type="Proteomes" id="UP001159427"/>
    </source>
</evidence>
<dbReference type="Proteomes" id="UP001159427">
    <property type="component" value="Unassembled WGS sequence"/>
</dbReference>
<dbReference type="EMBL" id="CALNXI010002377">
    <property type="protein sequence ID" value="CAH3186928.1"/>
    <property type="molecule type" value="Genomic_DNA"/>
</dbReference>
<accession>A0ABN8S5V5</accession>
<dbReference type="Gene3D" id="3.40.50.1010">
    <property type="entry name" value="5'-nuclease"/>
    <property type="match status" value="1"/>
</dbReference>
<proteinExistence type="predicted"/>
<gene>
    <name evidence="1" type="ORF">PEVE_00017218</name>
</gene>
<organism evidence="1 2">
    <name type="scientific">Porites evermanni</name>
    <dbReference type="NCBI Taxonomy" id="104178"/>
    <lineage>
        <taxon>Eukaryota</taxon>
        <taxon>Metazoa</taxon>
        <taxon>Cnidaria</taxon>
        <taxon>Anthozoa</taxon>
        <taxon>Hexacorallia</taxon>
        <taxon>Scleractinia</taxon>
        <taxon>Fungiina</taxon>
        <taxon>Poritidae</taxon>
        <taxon>Porites</taxon>
    </lineage>
</organism>
<evidence type="ECO:0000313" key="1">
    <source>
        <dbReference type="EMBL" id="CAH3186928.1"/>
    </source>
</evidence>
<protein>
    <submittedName>
        <fullName evidence="1">Uncharacterized protein</fullName>
    </submittedName>
</protein>
<name>A0ABN8S5V5_9CNID</name>
<reference evidence="1 2" key="1">
    <citation type="submission" date="2022-05" db="EMBL/GenBank/DDBJ databases">
        <authorList>
            <consortium name="Genoscope - CEA"/>
            <person name="William W."/>
        </authorList>
    </citation>
    <scope>NUCLEOTIDE SEQUENCE [LARGE SCALE GENOMIC DNA]</scope>
</reference>
<sequence length="227" mass="25197">MADLILLKNATKRFLTRINIGAEGPCRHLSLRILHKDLNSIAFFIHAGEQTATVVFDGYGSEPSTKSMTHQRRSAGKGSATVTLQDGMKVTAKRDAFLANTEKKKRFIAMLQRYLSESGCRTLQAEGDADVLIVKTAVDSAVTHPTVLVGDDTDLLVLLCYHTKADGNDLYFRPEPKANSSFREIRVWNILKVKAEFGQAVCCFCMPFLVVIRLALTVLENPRPLKN</sequence>
<feature type="non-terminal residue" evidence="1">
    <location>
        <position position="227"/>
    </location>
</feature>
<comment type="caution">
    <text evidence="1">The sequence shown here is derived from an EMBL/GenBank/DDBJ whole genome shotgun (WGS) entry which is preliminary data.</text>
</comment>